<proteinExistence type="predicted"/>
<feature type="region of interest" description="Disordered" evidence="1">
    <location>
        <begin position="858"/>
        <end position="902"/>
    </location>
</feature>
<feature type="region of interest" description="Disordered" evidence="1">
    <location>
        <begin position="486"/>
        <end position="505"/>
    </location>
</feature>
<feature type="region of interest" description="Disordered" evidence="1">
    <location>
        <begin position="1059"/>
        <end position="1092"/>
    </location>
</feature>
<protein>
    <submittedName>
        <fullName evidence="3">Uncharacterized protein</fullName>
    </submittedName>
</protein>
<feature type="region of interest" description="Disordered" evidence="1">
    <location>
        <begin position="770"/>
        <end position="800"/>
    </location>
</feature>
<organism evidence="3 4">
    <name type="scientific">Triangularia setosa</name>
    <dbReference type="NCBI Taxonomy" id="2587417"/>
    <lineage>
        <taxon>Eukaryota</taxon>
        <taxon>Fungi</taxon>
        <taxon>Dikarya</taxon>
        <taxon>Ascomycota</taxon>
        <taxon>Pezizomycotina</taxon>
        <taxon>Sordariomycetes</taxon>
        <taxon>Sordariomycetidae</taxon>
        <taxon>Sordariales</taxon>
        <taxon>Podosporaceae</taxon>
        <taxon>Triangularia</taxon>
    </lineage>
</organism>
<feature type="compositionally biased region" description="Low complexity" evidence="1">
    <location>
        <begin position="442"/>
        <end position="451"/>
    </location>
</feature>
<keyword evidence="2" id="KW-0472">Membrane</keyword>
<keyword evidence="4" id="KW-1185">Reference proteome</keyword>
<feature type="region of interest" description="Disordered" evidence="1">
    <location>
        <begin position="1022"/>
        <end position="1043"/>
    </location>
</feature>
<evidence type="ECO:0000313" key="4">
    <source>
        <dbReference type="Proteomes" id="UP001302321"/>
    </source>
</evidence>
<feature type="region of interest" description="Disordered" evidence="1">
    <location>
        <begin position="1"/>
        <end position="21"/>
    </location>
</feature>
<feature type="compositionally biased region" description="Low complexity" evidence="1">
    <location>
        <begin position="866"/>
        <end position="878"/>
    </location>
</feature>
<evidence type="ECO:0000256" key="1">
    <source>
        <dbReference type="SAM" id="MobiDB-lite"/>
    </source>
</evidence>
<feature type="region of interest" description="Disordered" evidence="1">
    <location>
        <begin position="234"/>
        <end position="254"/>
    </location>
</feature>
<name>A0AAN7A6Y4_9PEZI</name>
<reference evidence="3" key="2">
    <citation type="submission" date="2023-05" db="EMBL/GenBank/DDBJ databases">
        <authorList>
            <consortium name="Lawrence Berkeley National Laboratory"/>
            <person name="Steindorff A."/>
            <person name="Hensen N."/>
            <person name="Bonometti L."/>
            <person name="Westerberg I."/>
            <person name="Brannstrom I.O."/>
            <person name="Guillou S."/>
            <person name="Cros-Aarteil S."/>
            <person name="Calhoun S."/>
            <person name="Haridas S."/>
            <person name="Kuo A."/>
            <person name="Mondo S."/>
            <person name="Pangilinan J."/>
            <person name="Riley R."/>
            <person name="Labutti K."/>
            <person name="Andreopoulos B."/>
            <person name="Lipzen A."/>
            <person name="Chen C."/>
            <person name="Yanf M."/>
            <person name="Daum C."/>
            <person name="Ng V."/>
            <person name="Clum A."/>
            <person name="Ohm R."/>
            <person name="Martin F."/>
            <person name="Silar P."/>
            <person name="Natvig D."/>
            <person name="Lalanne C."/>
            <person name="Gautier V."/>
            <person name="Ament-Velasquez S.L."/>
            <person name="Kruys A."/>
            <person name="Hutchinson M.I."/>
            <person name="Powell A.J."/>
            <person name="Barry K."/>
            <person name="Miller A.N."/>
            <person name="Grigoriev I.V."/>
            <person name="Debuchy R."/>
            <person name="Gladieux P."/>
            <person name="Thoren M.H."/>
            <person name="Johannesson H."/>
        </authorList>
    </citation>
    <scope>NUCLEOTIDE SEQUENCE</scope>
    <source>
        <strain evidence="3">CBS 892.96</strain>
    </source>
</reference>
<comment type="caution">
    <text evidence="3">The sequence shown here is derived from an EMBL/GenBank/DDBJ whole genome shotgun (WGS) entry which is preliminary data.</text>
</comment>
<reference evidence="3" key="1">
    <citation type="journal article" date="2023" name="Mol. Phylogenet. Evol.">
        <title>Genome-scale phylogeny and comparative genomics of the fungal order Sordariales.</title>
        <authorList>
            <person name="Hensen N."/>
            <person name="Bonometti L."/>
            <person name="Westerberg I."/>
            <person name="Brannstrom I.O."/>
            <person name="Guillou S."/>
            <person name="Cros-Aarteil S."/>
            <person name="Calhoun S."/>
            <person name="Haridas S."/>
            <person name="Kuo A."/>
            <person name="Mondo S."/>
            <person name="Pangilinan J."/>
            <person name="Riley R."/>
            <person name="LaButti K."/>
            <person name="Andreopoulos B."/>
            <person name="Lipzen A."/>
            <person name="Chen C."/>
            <person name="Yan M."/>
            <person name="Daum C."/>
            <person name="Ng V."/>
            <person name="Clum A."/>
            <person name="Steindorff A."/>
            <person name="Ohm R.A."/>
            <person name="Martin F."/>
            <person name="Silar P."/>
            <person name="Natvig D.O."/>
            <person name="Lalanne C."/>
            <person name="Gautier V."/>
            <person name="Ament-Velasquez S.L."/>
            <person name="Kruys A."/>
            <person name="Hutchinson M.I."/>
            <person name="Powell A.J."/>
            <person name="Barry K."/>
            <person name="Miller A.N."/>
            <person name="Grigoriev I.V."/>
            <person name="Debuchy R."/>
            <person name="Gladieux P."/>
            <person name="Hiltunen Thoren M."/>
            <person name="Johannesson H."/>
        </authorList>
    </citation>
    <scope>NUCLEOTIDE SEQUENCE</scope>
    <source>
        <strain evidence="3">CBS 892.96</strain>
    </source>
</reference>
<accession>A0AAN7A6Y4</accession>
<dbReference type="EMBL" id="MU866160">
    <property type="protein sequence ID" value="KAK4177576.1"/>
    <property type="molecule type" value="Genomic_DNA"/>
</dbReference>
<dbReference type="Proteomes" id="UP001302321">
    <property type="component" value="Unassembled WGS sequence"/>
</dbReference>
<keyword evidence="2" id="KW-1133">Transmembrane helix</keyword>
<feature type="region of interest" description="Disordered" evidence="1">
    <location>
        <begin position="435"/>
        <end position="476"/>
    </location>
</feature>
<feature type="compositionally biased region" description="Low complexity" evidence="1">
    <location>
        <begin position="487"/>
        <end position="503"/>
    </location>
</feature>
<feature type="compositionally biased region" description="Polar residues" evidence="1">
    <location>
        <begin position="1081"/>
        <end position="1092"/>
    </location>
</feature>
<gene>
    <name evidence="3" type="ORF">QBC36DRAFT_300087</name>
</gene>
<feature type="transmembrane region" description="Helical" evidence="2">
    <location>
        <begin position="30"/>
        <end position="55"/>
    </location>
</feature>
<evidence type="ECO:0000313" key="3">
    <source>
        <dbReference type="EMBL" id="KAK4177576.1"/>
    </source>
</evidence>
<feature type="region of interest" description="Disordered" evidence="1">
    <location>
        <begin position="346"/>
        <end position="388"/>
    </location>
</feature>
<evidence type="ECO:0000256" key="2">
    <source>
        <dbReference type="SAM" id="Phobius"/>
    </source>
</evidence>
<feature type="compositionally biased region" description="Pro residues" evidence="1">
    <location>
        <begin position="356"/>
        <end position="371"/>
    </location>
</feature>
<sequence length="1092" mass="116730">MSPQPEETQHQAGSSFQSTAPSSINPLTSAIGLVVITLISTISVGVAISILLLYLRKRKRSAQRRLTARLSGMPEICAGDSTESERLHIASTTNGAERNRLRKWGFEVVEISALSLASMAIDGQDGNGEQKRYRSLPVLWGGRKGRGMLRRLAEEGSDVVDVDDQEGQKTGENKGLGRSQSCAWPTVSTNRNKTLERAFSSQFKPNWLDEGFLHGPVSSTAPVLEMPKRSFFRGGSVKERGGRGSWPMKELGKQPTLPRVHHTVHGYPSGNIPAVQKAWGRQQERKEMEIGLGSDKIRGYGCLRLGPGFAGAGGMLAEPSNIAVAAGTQGNLVRSNTVGATVGSFGQRQAQVQPRLVPPPPPPHRSLPQTPPRAVARGRSRAQSTDSTLSEILKSTDKRLRTGSVNGGAGQERHMRMGSMAGPSQECLLLKKGVGHKRQDSEVSVVSESGSLAGNESPLENPAGLTSPSRSALVPKAKQPERQVEMVMQSPRSSVSSSLSTVFSEDEMPEEVRKAIMPLDGFVIAPQPAASVQPPATNDPFITMPVPLPLSINRYAPSTTSVGLRQQQSKTQGLFRESLERSTIQRRMTVGNPSHDLILAPGPSVAPGSRLIQQQDDVRRMPTGPLFLRLTKTSTLSTIPILPPPAAPGPVFTQHQQRRKTLSPVKTVSFADELYQVHNVSRHSPTVCPPSPTRSSRKPGTKMPPSQHQLQLSLSRNSNRGSICSTYSVENVPVSVLGKSATAVEVNNASFFTNSLLYPDLLHLNASKSSSSVAMSPPTADPDVDASGSAAADTEDEDDIPLANTVACLRRMNSQMSTSSVTSLHNENPKRFSGSLQNFQKRKSIGARNYLSLGAKVNTAQRRKSSQSVASGSGVVSHGKSRSQPALLQQPKRPGSSSRVVGGILDTSLSQSSLGSSPRVSREIIPLAYPVGKRQSGWEWGGNVSPPHKRRKPGSVHERRQSLLRMSVLGTVAGSSPVAPLAAVENNNKENSGEGGFTLPVREEFTFHSGYAGLGGSMSMGNFGTPSGGGGGGINRSPGRNSVESLGLYDRQGFLITSPVRNGNGGGMNGSPLRGLLVQQDRLQSSPSRLRS</sequence>
<feature type="region of interest" description="Disordered" evidence="1">
    <location>
        <begin position="681"/>
        <end position="708"/>
    </location>
</feature>
<feature type="region of interest" description="Disordered" evidence="1">
    <location>
        <begin position="159"/>
        <end position="185"/>
    </location>
</feature>
<dbReference type="AlphaFoldDB" id="A0AAN7A6Y4"/>
<keyword evidence="2" id="KW-0812">Transmembrane</keyword>